<dbReference type="Proteomes" id="UP001066276">
    <property type="component" value="Chromosome 10"/>
</dbReference>
<sequence>MRLHEGRPLRVAPAALRRLRPPQWYPSVPACKDQLPRPPDRSAPCWVRALVSVRAPNEPQHRSGRIFGVSGYCCIQRMRVRGFLSPGDRGIAG</sequence>
<dbReference type="EMBL" id="JANPWB010000014">
    <property type="protein sequence ID" value="KAJ1098963.1"/>
    <property type="molecule type" value="Genomic_DNA"/>
</dbReference>
<comment type="caution">
    <text evidence="1">The sequence shown here is derived from an EMBL/GenBank/DDBJ whole genome shotgun (WGS) entry which is preliminary data.</text>
</comment>
<dbReference type="AlphaFoldDB" id="A0AAV7M6U6"/>
<proteinExistence type="predicted"/>
<accession>A0AAV7M6U6</accession>
<name>A0AAV7M6U6_PLEWA</name>
<reference evidence="1" key="1">
    <citation type="journal article" date="2022" name="bioRxiv">
        <title>Sequencing and chromosome-scale assembly of the giantPleurodeles waltlgenome.</title>
        <authorList>
            <person name="Brown T."/>
            <person name="Elewa A."/>
            <person name="Iarovenko S."/>
            <person name="Subramanian E."/>
            <person name="Araus A.J."/>
            <person name="Petzold A."/>
            <person name="Susuki M."/>
            <person name="Suzuki K.-i.T."/>
            <person name="Hayashi T."/>
            <person name="Toyoda A."/>
            <person name="Oliveira C."/>
            <person name="Osipova E."/>
            <person name="Leigh N.D."/>
            <person name="Simon A."/>
            <person name="Yun M.H."/>
        </authorList>
    </citation>
    <scope>NUCLEOTIDE SEQUENCE</scope>
    <source>
        <strain evidence="1">20211129_DDA</strain>
        <tissue evidence="1">Liver</tissue>
    </source>
</reference>
<keyword evidence="2" id="KW-1185">Reference proteome</keyword>
<evidence type="ECO:0000313" key="2">
    <source>
        <dbReference type="Proteomes" id="UP001066276"/>
    </source>
</evidence>
<evidence type="ECO:0000313" key="1">
    <source>
        <dbReference type="EMBL" id="KAJ1098963.1"/>
    </source>
</evidence>
<gene>
    <name evidence="1" type="ORF">NDU88_004070</name>
</gene>
<organism evidence="1 2">
    <name type="scientific">Pleurodeles waltl</name>
    <name type="common">Iberian ribbed newt</name>
    <dbReference type="NCBI Taxonomy" id="8319"/>
    <lineage>
        <taxon>Eukaryota</taxon>
        <taxon>Metazoa</taxon>
        <taxon>Chordata</taxon>
        <taxon>Craniata</taxon>
        <taxon>Vertebrata</taxon>
        <taxon>Euteleostomi</taxon>
        <taxon>Amphibia</taxon>
        <taxon>Batrachia</taxon>
        <taxon>Caudata</taxon>
        <taxon>Salamandroidea</taxon>
        <taxon>Salamandridae</taxon>
        <taxon>Pleurodelinae</taxon>
        <taxon>Pleurodeles</taxon>
    </lineage>
</organism>
<protein>
    <submittedName>
        <fullName evidence="1">Uncharacterized protein</fullName>
    </submittedName>
</protein>